<evidence type="ECO:0000313" key="6">
    <source>
        <dbReference type="EMBL" id="HJG78927.1"/>
    </source>
</evidence>
<evidence type="ECO:0000256" key="1">
    <source>
        <dbReference type="ARBA" id="ARBA00023015"/>
    </source>
</evidence>
<dbReference type="GO" id="GO:0003700">
    <property type="term" value="F:DNA-binding transcription factor activity"/>
    <property type="evidence" value="ECO:0007669"/>
    <property type="project" value="TreeGrafter"/>
</dbReference>
<dbReference type="InterPro" id="IPR001647">
    <property type="entry name" value="HTH_TetR"/>
</dbReference>
<comment type="caution">
    <text evidence="6">The sequence shown here is derived from an EMBL/GenBank/DDBJ whole genome shotgun (WGS) entry which is preliminary data.</text>
</comment>
<dbReference type="EMBL" id="DYUK01000017">
    <property type="protein sequence ID" value="HJG78927.1"/>
    <property type="molecule type" value="Genomic_DNA"/>
</dbReference>
<accession>A0A921SMJ9</accession>
<gene>
    <name evidence="6" type="ORF">K8V08_00765</name>
</gene>
<dbReference type="InterPro" id="IPR036271">
    <property type="entry name" value="Tet_transcr_reg_TetR-rel_C_sf"/>
</dbReference>
<dbReference type="Pfam" id="PF17932">
    <property type="entry name" value="TetR_C_24"/>
    <property type="match status" value="1"/>
</dbReference>
<feature type="DNA-binding region" description="H-T-H motif" evidence="4">
    <location>
        <begin position="36"/>
        <end position="55"/>
    </location>
</feature>
<dbReference type="PRINTS" id="PR00455">
    <property type="entry name" value="HTHTETR"/>
</dbReference>
<dbReference type="PANTHER" id="PTHR30055:SF237">
    <property type="entry name" value="TRANSCRIPTIONAL REPRESSOR MCE3R"/>
    <property type="match status" value="1"/>
</dbReference>
<dbReference type="InterPro" id="IPR041490">
    <property type="entry name" value="KstR2_TetR_C"/>
</dbReference>
<dbReference type="PROSITE" id="PS50977">
    <property type="entry name" value="HTH_TETR_2"/>
    <property type="match status" value="1"/>
</dbReference>
<dbReference type="GO" id="GO:0000976">
    <property type="term" value="F:transcription cis-regulatory region binding"/>
    <property type="evidence" value="ECO:0007669"/>
    <property type="project" value="TreeGrafter"/>
</dbReference>
<dbReference type="SUPFAM" id="SSF48498">
    <property type="entry name" value="Tetracyclin repressor-like, C-terminal domain"/>
    <property type="match status" value="1"/>
</dbReference>
<keyword evidence="1" id="KW-0805">Transcription regulation</keyword>
<feature type="domain" description="HTH tetR-type" evidence="5">
    <location>
        <begin position="13"/>
        <end position="73"/>
    </location>
</feature>
<dbReference type="AlphaFoldDB" id="A0A921SMJ9"/>
<dbReference type="SUPFAM" id="SSF46689">
    <property type="entry name" value="Homeodomain-like"/>
    <property type="match status" value="1"/>
</dbReference>
<dbReference type="InterPro" id="IPR050109">
    <property type="entry name" value="HTH-type_TetR-like_transc_reg"/>
</dbReference>
<evidence type="ECO:0000313" key="7">
    <source>
        <dbReference type="Proteomes" id="UP000784435"/>
    </source>
</evidence>
<dbReference type="FunFam" id="1.10.10.60:FF:000141">
    <property type="entry name" value="TetR family transcriptional regulator"/>
    <property type="match status" value="1"/>
</dbReference>
<dbReference type="PANTHER" id="PTHR30055">
    <property type="entry name" value="HTH-TYPE TRANSCRIPTIONAL REGULATOR RUTR"/>
    <property type="match status" value="1"/>
</dbReference>
<evidence type="ECO:0000259" key="5">
    <source>
        <dbReference type="PROSITE" id="PS50977"/>
    </source>
</evidence>
<reference evidence="6" key="1">
    <citation type="journal article" date="2021" name="PeerJ">
        <title>Extensive microbial diversity within the chicken gut microbiome revealed by metagenomics and culture.</title>
        <authorList>
            <person name="Gilroy R."/>
            <person name="Ravi A."/>
            <person name="Getino M."/>
            <person name="Pursley I."/>
            <person name="Horton D.L."/>
            <person name="Alikhan N.F."/>
            <person name="Baker D."/>
            <person name="Gharbi K."/>
            <person name="Hall N."/>
            <person name="Watson M."/>
            <person name="Adriaenssens E.M."/>
            <person name="Foster-Nyarko E."/>
            <person name="Jarju S."/>
            <person name="Secka A."/>
            <person name="Antonio M."/>
            <person name="Oren A."/>
            <person name="Chaudhuri R.R."/>
            <person name="La Ragione R."/>
            <person name="Hildebrand F."/>
            <person name="Pallen M.J."/>
        </authorList>
    </citation>
    <scope>NUCLEOTIDE SEQUENCE</scope>
    <source>
        <strain evidence="6">ChiGjej5B5-7349</strain>
    </source>
</reference>
<evidence type="ECO:0000256" key="2">
    <source>
        <dbReference type="ARBA" id="ARBA00023125"/>
    </source>
</evidence>
<reference evidence="6" key="2">
    <citation type="submission" date="2021-09" db="EMBL/GenBank/DDBJ databases">
        <authorList>
            <person name="Gilroy R."/>
        </authorList>
    </citation>
    <scope>NUCLEOTIDE SEQUENCE</scope>
    <source>
        <strain evidence="6">ChiGjej5B5-7349</strain>
    </source>
</reference>
<keyword evidence="2 4" id="KW-0238">DNA-binding</keyword>
<dbReference type="Gene3D" id="1.10.357.10">
    <property type="entry name" value="Tetracycline Repressor, domain 2"/>
    <property type="match status" value="1"/>
</dbReference>
<organism evidence="6 7">
    <name type="scientific">Brevibacterium senegalense</name>
    <dbReference type="NCBI Taxonomy" id="1033736"/>
    <lineage>
        <taxon>Bacteria</taxon>
        <taxon>Bacillati</taxon>
        <taxon>Actinomycetota</taxon>
        <taxon>Actinomycetes</taxon>
        <taxon>Micrococcales</taxon>
        <taxon>Brevibacteriaceae</taxon>
        <taxon>Brevibacterium</taxon>
    </lineage>
</organism>
<dbReference type="GO" id="GO:0045892">
    <property type="term" value="P:negative regulation of DNA-templated transcription"/>
    <property type="evidence" value="ECO:0007669"/>
    <property type="project" value="UniProtKB-ARBA"/>
</dbReference>
<proteinExistence type="predicted"/>
<dbReference type="Pfam" id="PF00440">
    <property type="entry name" value="TetR_N"/>
    <property type="match status" value="1"/>
</dbReference>
<dbReference type="Proteomes" id="UP000784435">
    <property type="component" value="Unassembled WGS sequence"/>
</dbReference>
<dbReference type="Gene3D" id="1.10.10.60">
    <property type="entry name" value="Homeodomain-like"/>
    <property type="match status" value="1"/>
</dbReference>
<keyword evidence="3" id="KW-0804">Transcription</keyword>
<name>A0A921SMJ9_9MICO</name>
<dbReference type="InterPro" id="IPR009057">
    <property type="entry name" value="Homeodomain-like_sf"/>
</dbReference>
<evidence type="ECO:0000256" key="3">
    <source>
        <dbReference type="ARBA" id="ARBA00023163"/>
    </source>
</evidence>
<sequence>MPPAPGTREAAKAERRQQLLDSAKGLFARNGFRSVRLSDIGQGAGVSGPAVYRHFESKEAVLSELLVGISEYLHDGGTRIIGEGAPPRETLTALVDFHADFALSEPDLIRIQDRDLHALPEAERRSVRRLQRQYVTAWARVVRDVHPELDEDAATVRVHALFGMVNSTPHLSRRLPAEVVETQLRTAARAALGLG</sequence>
<protein>
    <submittedName>
        <fullName evidence="6">TetR/AcrR family transcriptional regulator</fullName>
    </submittedName>
</protein>
<evidence type="ECO:0000256" key="4">
    <source>
        <dbReference type="PROSITE-ProRule" id="PRU00335"/>
    </source>
</evidence>